<dbReference type="GO" id="GO:0000139">
    <property type="term" value="C:Golgi membrane"/>
    <property type="evidence" value="ECO:0007669"/>
    <property type="project" value="UniProtKB-SubCell"/>
</dbReference>
<evidence type="ECO:0000256" key="7">
    <source>
        <dbReference type="SAM" id="Phobius"/>
    </source>
</evidence>
<dbReference type="GO" id="GO:0016757">
    <property type="term" value="F:glycosyltransferase activity"/>
    <property type="evidence" value="ECO:0007669"/>
    <property type="project" value="UniProtKB-KW"/>
</dbReference>
<comment type="caution">
    <text evidence="9">The sequence shown here is derived from an EMBL/GenBank/DDBJ whole genome shotgun (WGS) entry which is preliminary data.</text>
</comment>
<evidence type="ECO:0000259" key="8">
    <source>
        <dbReference type="Pfam" id="PF03016"/>
    </source>
</evidence>
<dbReference type="InterPro" id="IPR040911">
    <property type="entry name" value="Exostosin_GT47"/>
</dbReference>
<evidence type="ECO:0000256" key="6">
    <source>
        <dbReference type="SAM" id="MobiDB-lite"/>
    </source>
</evidence>
<evidence type="ECO:0000256" key="3">
    <source>
        <dbReference type="ARBA" id="ARBA00022676"/>
    </source>
</evidence>
<dbReference type="PANTHER" id="PTHR11062">
    <property type="entry name" value="EXOSTOSIN HEPARAN SULFATE GLYCOSYLTRANSFERASE -RELATED"/>
    <property type="match status" value="1"/>
</dbReference>
<dbReference type="InterPro" id="IPR004263">
    <property type="entry name" value="Exostosin"/>
</dbReference>
<keyword evidence="5" id="KW-0333">Golgi apparatus</keyword>
<keyword evidence="3" id="KW-0328">Glycosyltransferase</keyword>
<keyword evidence="7" id="KW-0472">Membrane</keyword>
<evidence type="ECO:0000256" key="5">
    <source>
        <dbReference type="ARBA" id="ARBA00023034"/>
    </source>
</evidence>
<evidence type="ECO:0000256" key="4">
    <source>
        <dbReference type="ARBA" id="ARBA00022968"/>
    </source>
</evidence>
<protein>
    <submittedName>
        <fullName evidence="9">Exostosin family protein</fullName>
    </submittedName>
</protein>
<dbReference type="EMBL" id="CACSLK010027834">
    <property type="protein sequence ID" value="CAA0832549.1"/>
    <property type="molecule type" value="Genomic_DNA"/>
</dbReference>
<feature type="region of interest" description="Disordered" evidence="6">
    <location>
        <begin position="20"/>
        <end position="44"/>
    </location>
</feature>
<feature type="transmembrane region" description="Helical" evidence="7">
    <location>
        <begin position="54"/>
        <end position="73"/>
    </location>
</feature>
<reference evidence="9" key="1">
    <citation type="submission" date="2019-12" db="EMBL/GenBank/DDBJ databases">
        <authorList>
            <person name="Scholes J."/>
        </authorList>
    </citation>
    <scope>NUCLEOTIDE SEQUENCE</scope>
</reference>
<sequence length="403" mass="46010">MKVSALISAPDAITRENRDRLTMAPKNRRTKTPKQPDSHNIRPALTPGRNWTPFYLVVASAAIFIAWCWWYALRDKGAVEFPDYTEIKNLKIFIYPDPDIATFTSKIAGNCILPDYIIKNLRGSAFSTLDPDEADFFLVPFLFHSVRQKRSDADVESTLTKYVRQISLSYPYWDRFHGADHIIVPCSSGDMITTGRVPMLEKTIRVVCSVNRWSNFSKTEDISAPCALPDFLAPYRENNLKKRTTLAYWEGLVNSKTRKVLVQRWSGVQDLDITKARILARERGPKMRKAKFCLCVAGSPNPNACITTAILNGCVPAIVEDGIVLPFHNILDWSKFAVIVKERDIYQLKKILEEKAAAYTMLHANLTKVQTHFFMDWGKSTEYDGFRMILYQIWLLRPSGARS</sequence>
<keyword evidence="7" id="KW-0812">Transmembrane</keyword>
<dbReference type="AlphaFoldDB" id="A0A9N7NM40"/>
<proteinExistence type="inferred from homology"/>
<evidence type="ECO:0000256" key="1">
    <source>
        <dbReference type="ARBA" id="ARBA00004323"/>
    </source>
</evidence>
<keyword evidence="4" id="KW-0735">Signal-anchor</keyword>
<comment type="subcellular location">
    <subcellularLocation>
        <location evidence="1">Golgi apparatus membrane</location>
        <topology evidence="1">Single-pass type II membrane protein</topology>
    </subcellularLocation>
</comment>
<dbReference type="PANTHER" id="PTHR11062:SF378">
    <property type="entry name" value="EXOSTOSIN GT47 DOMAIN-CONTAINING PROTEIN"/>
    <property type="match status" value="1"/>
</dbReference>
<dbReference type="Proteomes" id="UP001153555">
    <property type="component" value="Unassembled WGS sequence"/>
</dbReference>
<dbReference type="Pfam" id="PF03016">
    <property type="entry name" value="Exostosin_GT47"/>
    <property type="match status" value="1"/>
</dbReference>
<organism evidence="9 10">
    <name type="scientific">Striga hermonthica</name>
    <name type="common">Purple witchweed</name>
    <name type="synonym">Buchnera hermonthica</name>
    <dbReference type="NCBI Taxonomy" id="68872"/>
    <lineage>
        <taxon>Eukaryota</taxon>
        <taxon>Viridiplantae</taxon>
        <taxon>Streptophyta</taxon>
        <taxon>Embryophyta</taxon>
        <taxon>Tracheophyta</taxon>
        <taxon>Spermatophyta</taxon>
        <taxon>Magnoliopsida</taxon>
        <taxon>eudicotyledons</taxon>
        <taxon>Gunneridae</taxon>
        <taxon>Pentapetalae</taxon>
        <taxon>asterids</taxon>
        <taxon>lamiids</taxon>
        <taxon>Lamiales</taxon>
        <taxon>Orobanchaceae</taxon>
        <taxon>Buchnereae</taxon>
        <taxon>Striga</taxon>
    </lineage>
</organism>
<evidence type="ECO:0000256" key="2">
    <source>
        <dbReference type="ARBA" id="ARBA00010271"/>
    </source>
</evidence>
<comment type="similarity">
    <text evidence="2">Belongs to the glycosyltransferase 47 family.</text>
</comment>
<name>A0A9N7NM40_STRHE</name>
<keyword evidence="7" id="KW-1133">Transmembrane helix</keyword>
<gene>
    <name evidence="9" type="ORF">SHERM_27824</name>
</gene>
<dbReference type="OrthoDB" id="1924787at2759"/>
<accession>A0A9N7NM40</accession>
<keyword evidence="3" id="KW-0808">Transferase</keyword>
<keyword evidence="10" id="KW-1185">Reference proteome</keyword>
<feature type="domain" description="Exostosin GT47" evidence="8">
    <location>
        <begin position="89"/>
        <end position="354"/>
    </location>
</feature>
<evidence type="ECO:0000313" key="9">
    <source>
        <dbReference type="EMBL" id="CAA0832549.1"/>
    </source>
</evidence>
<evidence type="ECO:0000313" key="10">
    <source>
        <dbReference type="Proteomes" id="UP001153555"/>
    </source>
</evidence>